<comment type="caution">
    <text evidence="1">The sequence shown here is derived from an EMBL/GenBank/DDBJ whole genome shotgun (WGS) entry which is preliminary data.</text>
</comment>
<dbReference type="AlphaFoldDB" id="A0A498M2Z8"/>
<evidence type="ECO:0000313" key="1">
    <source>
        <dbReference type="EMBL" id="RXN12025.1"/>
    </source>
</evidence>
<evidence type="ECO:0000313" key="2">
    <source>
        <dbReference type="Proteomes" id="UP000290572"/>
    </source>
</evidence>
<name>A0A498M2Z8_LABRO</name>
<organism evidence="1 2">
    <name type="scientific">Labeo rohita</name>
    <name type="common">Indian major carp</name>
    <name type="synonym">Cyprinus rohita</name>
    <dbReference type="NCBI Taxonomy" id="84645"/>
    <lineage>
        <taxon>Eukaryota</taxon>
        <taxon>Metazoa</taxon>
        <taxon>Chordata</taxon>
        <taxon>Craniata</taxon>
        <taxon>Vertebrata</taxon>
        <taxon>Euteleostomi</taxon>
        <taxon>Actinopterygii</taxon>
        <taxon>Neopterygii</taxon>
        <taxon>Teleostei</taxon>
        <taxon>Ostariophysi</taxon>
        <taxon>Cypriniformes</taxon>
        <taxon>Cyprinidae</taxon>
        <taxon>Labeoninae</taxon>
        <taxon>Labeonini</taxon>
        <taxon>Labeo</taxon>
    </lineage>
</organism>
<accession>A0A498M2Z8</accession>
<sequence length="66" mass="7340">MGTSPVRSEDETGTCHKGACSKVYPQHKSQQVEEMIVVTLKHAPHREKAKTNAQVPNIRVEADLEN</sequence>
<protein>
    <submittedName>
        <fullName evidence="1">Uncharacterized protein</fullName>
    </submittedName>
</protein>
<dbReference type="EMBL" id="QBIY01013094">
    <property type="protein sequence ID" value="RXN12025.1"/>
    <property type="molecule type" value="Genomic_DNA"/>
</dbReference>
<proteinExistence type="predicted"/>
<gene>
    <name evidence="1" type="ORF">ROHU_010329</name>
</gene>
<keyword evidence="2" id="KW-1185">Reference proteome</keyword>
<dbReference type="Proteomes" id="UP000290572">
    <property type="component" value="Unassembled WGS sequence"/>
</dbReference>
<reference evidence="1 2" key="1">
    <citation type="submission" date="2018-03" db="EMBL/GenBank/DDBJ databases">
        <title>Draft genome sequence of Rohu Carp (Labeo rohita).</title>
        <authorList>
            <person name="Das P."/>
            <person name="Kushwaha B."/>
            <person name="Joshi C.G."/>
            <person name="Kumar D."/>
            <person name="Nagpure N.S."/>
            <person name="Sahoo L."/>
            <person name="Das S.P."/>
            <person name="Bit A."/>
            <person name="Patnaik S."/>
            <person name="Meher P.K."/>
            <person name="Jayasankar P."/>
            <person name="Koringa P.G."/>
            <person name="Patel N.V."/>
            <person name="Hinsu A.T."/>
            <person name="Kumar R."/>
            <person name="Pandey M."/>
            <person name="Agarwal S."/>
            <person name="Srivastava S."/>
            <person name="Singh M."/>
            <person name="Iquebal M.A."/>
            <person name="Jaiswal S."/>
            <person name="Angadi U.B."/>
            <person name="Kumar N."/>
            <person name="Raza M."/>
            <person name="Shah T.M."/>
            <person name="Rai A."/>
            <person name="Jena J.K."/>
        </authorList>
    </citation>
    <scope>NUCLEOTIDE SEQUENCE [LARGE SCALE GENOMIC DNA]</scope>
    <source>
        <strain evidence="1">DASCIFA01</strain>
        <tissue evidence="1">Testis</tissue>
    </source>
</reference>